<keyword evidence="5 8" id="KW-0812">Transmembrane</keyword>
<dbReference type="GO" id="GO:0033214">
    <property type="term" value="P:siderophore-iron import into cell"/>
    <property type="evidence" value="ECO:0007669"/>
    <property type="project" value="TreeGrafter"/>
</dbReference>
<reference evidence="10" key="1">
    <citation type="submission" date="2017-01" db="EMBL/GenBank/DDBJ databases">
        <authorList>
            <person name="Varghese N."/>
            <person name="Submissions S."/>
        </authorList>
    </citation>
    <scope>NUCLEOTIDE SEQUENCE [LARGE SCALE GENOMIC DNA]</scope>
    <source>
        <strain evidence="10">DSM 24913</strain>
    </source>
</reference>
<evidence type="ECO:0000256" key="6">
    <source>
        <dbReference type="ARBA" id="ARBA00022989"/>
    </source>
</evidence>
<evidence type="ECO:0000256" key="7">
    <source>
        <dbReference type="ARBA" id="ARBA00023136"/>
    </source>
</evidence>
<evidence type="ECO:0000256" key="3">
    <source>
        <dbReference type="ARBA" id="ARBA00022448"/>
    </source>
</evidence>
<dbReference type="InterPro" id="IPR000522">
    <property type="entry name" value="ABC_transptr_permease_BtuC"/>
</dbReference>
<dbReference type="GO" id="GO:0005886">
    <property type="term" value="C:plasma membrane"/>
    <property type="evidence" value="ECO:0007669"/>
    <property type="project" value="UniProtKB-SubCell"/>
</dbReference>
<dbReference type="AlphaFoldDB" id="A0A1N7MMU7"/>
<accession>A0A1N7MMU7</accession>
<keyword evidence="10" id="KW-1185">Reference proteome</keyword>
<organism evidence="9 10">
    <name type="scientific">Thalassolituus maritimus</name>
    <dbReference type="NCBI Taxonomy" id="484498"/>
    <lineage>
        <taxon>Bacteria</taxon>
        <taxon>Pseudomonadati</taxon>
        <taxon>Pseudomonadota</taxon>
        <taxon>Gammaproteobacteria</taxon>
        <taxon>Oceanospirillales</taxon>
        <taxon>Oceanospirillaceae</taxon>
        <taxon>Thalassolituus</taxon>
    </lineage>
</organism>
<dbReference type="InterPro" id="IPR037294">
    <property type="entry name" value="ABC_BtuC-like"/>
</dbReference>
<proteinExistence type="inferred from homology"/>
<comment type="subcellular location">
    <subcellularLocation>
        <location evidence="1">Cell membrane</location>
        <topology evidence="1">Multi-pass membrane protein</topology>
    </subcellularLocation>
</comment>
<dbReference type="PANTHER" id="PTHR30472:SF67">
    <property type="entry name" value="PERMEASE OF ABC TRANSPORTER-RELATED"/>
    <property type="match status" value="1"/>
</dbReference>
<sequence>MKMPYGLTVAITFSVLCLSVIGAAAQGAFDLSLLNVFQGVIICPWTNDCALSPIEQQILTDIRLPRIFMALLTGAGLSITGAILQSVTRNPLADPYLFGISSGAALGAVLAMSAFTGAFSGFLAATGLSVVFNVTTGALAGGALSVFLMLTLAGKSAVQVEKLLLSGVAVSFMLSAFTSLVIYYSTPETAATLLFWLMGSFSGSNWADLILPLLAVVLGSGLFFIFSRWLVVMQLGEESAATLGVPVHKLRLGMLLVCSAVTAILVAEVGGIGFVGLMIPHIVRLLVGGQLHRVLLMSLLIGATFMIWVDVLAHSLLQDQVLPVGIVTSALGSLFFFIILKQRQSR</sequence>
<name>A0A1N7MMU7_9GAMM</name>
<evidence type="ECO:0000313" key="9">
    <source>
        <dbReference type="EMBL" id="SIS87417.1"/>
    </source>
</evidence>
<dbReference type="STRING" id="484498.SAMN05421686_105297"/>
<evidence type="ECO:0000256" key="4">
    <source>
        <dbReference type="ARBA" id="ARBA00022475"/>
    </source>
</evidence>
<dbReference type="EMBL" id="FTOH01000005">
    <property type="protein sequence ID" value="SIS87417.1"/>
    <property type="molecule type" value="Genomic_DNA"/>
</dbReference>
<keyword evidence="7 8" id="KW-0472">Membrane</keyword>
<keyword evidence="6 8" id="KW-1133">Transmembrane helix</keyword>
<keyword evidence="4" id="KW-1003">Cell membrane</keyword>
<evidence type="ECO:0000256" key="1">
    <source>
        <dbReference type="ARBA" id="ARBA00004651"/>
    </source>
</evidence>
<dbReference type="Gene3D" id="1.10.3470.10">
    <property type="entry name" value="ABC transporter involved in vitamin B12 uptake, BtuC"/>
    <property type="match status" value="1"/>
</dbReference>
<feature type="transmembrane region" description="Helical" evidence="8">
    <location>
        <begin position="321"/>
        <end position="340"/>
    </location>
</feature>
<comment type="similarity">
    <text evidence="2">Belongs to the binding-protein-dependent transport system permease family. FecCD subfamily.</text>
</comment>
<feature type="transmembrane region" description="Helical" evidence="8">
    <location>
        <begin position="163"/>
        <end position="184"/>
    </location>
</feature>
<evidence type="ECO:0000256" key="8">
    <source>
        <dbReference type="SAM" id="Phobius"/>
    </source>
</evidence>
<dbReference type="GO" id="GO:0022857">
    <property type="term" value="F:transmembrane transporter activity"/>
    <property type="evidence" value="ECO:0007669"/>
    <property type="project" value="InterPro"/>
</dbReference>
<dbReference type="Pfam" id="PF01032">
    <property type="entry name" value="FecCD"/>
    <property type="match status" value="1"/>
</dbReference>
<feature type="transmembrane region" description="Helical" evidence="8">
    <location>
        <begin position="213"/>
        <end position="232"/>
    </location>
</feature>
<dbReference type="PANTHER" id="PTHR30472">
    <property type="entry name" value="FERRIC ENTEROBACTIN TRANSPORT SYSTEM PERMEASE PROTEIN"/>
    <property type="match status" value="1"/>
</dbReference>
<dbReference type="SUPFAM" id="SSF81345">
    <property type="entry name" value="ABC transporter involved in vitamin B12 uptake, BtuC"/>
    <property type="match status" value="1"/>
</dbReference>
<feature type="transmembrane region" description="Helical" evidence="8">
    <location>
        <begin position="291"/>
        <end position="309"/>
    </location>
</feature>
<dbReference type="Proteomes" id="UP000185639">
    <property type="component" value="Unassembled WGS sequence"/>
</dbReference>
<evidence type="ECO:0000313" key="10">
    <source>
        <dbReference type="Proteomes" id="UP000185639"/>
    </source>
</evidence>
<protein>
    <submittedName>
        <fullName evidence="9">Iron complex transport system permease protein</fullName>
    </submittedName>
</protein>
<dbReference type="FunFam" id="1.10.3470.10:FF:000001">
    <property type="entry name" value="Vitamin B12 ABC transporter permease BtuC"/>
    <property type="match status" value="1"/>
</dbReference>
<dbReference type="OrthoDB" id="9055647at2"/>
<evidence type="ECO:0000256" key="2">
    <source>
        <dbReference type="ARBA" id="ARBA00007935"/>
    </source>
</evidence>
<feature type="transmembrane region" description="Helical" evidence="8">
    <location>
        <begin position="67"/>
        <end position="84"/>
    </location>
</feature>
<gene>
    <name evidence="9" type="ORF">SAMN05421686_105297</name>
</gene>
<feature type="transmembrane region" description="Helical" evidence="8">
    <location>
        <begin position="252"/>
        <end position="279"/>
    </location>
</feature>
<dbReference type="CDD" id="cd06550">
    <property type="entry name" value="TM_ABC_iron-siderophores_like"/>
    <property type="match status" value="1"/>
</dbReference>
<feature type="transmembrane region" description="Helical" evidence="8">
    <location>
        <begin position="130"/>
        <end position="151"/>
    </location>
</feature>
<evidence type="ECO:0000256" key="5">
    <source>
        <dbReference type="ARBA" id="ARBA00022692"/>
    </source>
</evidence>
<feature type="transmembrane region" description="Helical" evidence="8">
    <location>
        <begin position="96"/>
        <end position="124"/>
    </location>
</feature>
<keyword evidence="3" id="KW-0813">Transport</keyword>